<feature type="binding site" evidence="2">
    <location>
        <position position="119"/>
    </location>
    <ligand>
        <name>Fe cation</name>
        <dbReference type="ChEBI" id="CHEBI:24875"/>
    </ligand>
</feature>
<feature type="binding site" evidence="2">
    <location>
        <position position="75"/>
    </location>
    <ligand>
        <name>Fe cation</name>
        <dbReference type="ChEBI" id="CHEBI:24875"/>
    </ligand>
</feature>
<reference evidence="6" key="1">
    <citation type="journal article" date="2014" name="Int. J. Syst. Evol. Microbiol.">
        <title>Complete genome sequence of Corynebacterium casei LMG S-19264T (=DSM 44701T), isolated from a smear-ripened cheese.</title>
        <authorList>
            <consortium name="US DOE Joint Genome Institute (JGI-PGF)"/>
            <person name="Walter F."/>
            <person name="Albersmeier A."/>
            <person name="Kalinowski J."/>
            <person name="Ruckert C."/>
        </authorList>
    </citation>
    <scope>NUCLEOTIDE SEQUENCE</scope>
    <source>
        <strain evidence="6">KCTC 22169</strain>
    </source>
</reference>
<proteinExistence type="inferred from homology"/>
<feature type="binding site" evidence="2">
    <location>
        <position position="77"/>
    </location>
    <ligand>
        <name>Fe cation</name>
        <dbReference type="ChEBI" id="CHEBI:24875"/>
    </ligand>
</feature>
<dbReference type="InterPro" id="IPR011051">
    <property type="entry name" value="RmlC_Cupin_sf"/>
</dbReference>
<evidence type="ECO:0000256" key="1">
    <source>
        <dbReference type="ARBA" id="ARBA00008416"/>
    </source>
</evidence>
<organism evidence="6 7">
    <name type="scientific">Saccharospirillum salsuginis</name>
    <dbReference type="NCBI Taxonomy" id="418750"/>
    <lineage>
        <taxon>Bacteria</taxon>
        <taxon>Pseudomonadati</taxon>
        <taxon>Pseudomonadota</taxon>
        <taxon>Gammaproteobacteria</taxon>
        <taxon>Oceanospirillales</taxon>
        <taxon>Saccharospirillaceae</taxon>
        <taxon>Saccharospirillum</taxon>
    </lineage>
</organism>
<dbReference type="InterPro" id="IPR012093">
    <property type="entry name" value="Pirin"/>
</dbReference>
<accession>A0A918KMJ7</accession>
<evidence type="ECO:0000256" key="3">
    <source>
        <dbReference type="RuleBase" id="RU003457"/>
    </source>
</evidence>
<dbReference type="InterPro" id="IPR008778">
    <property type="entry name" value="Pirin_C_dom"/>
</dbReference>
<comment type="cofactor">
    <cofactor evidence="2">
        <name>Fe cation</name>
        <dbReference type="ChEBI" id="CHEBI:24875"/>
    </cofactor>
    <text evidence="2">Binds 1 Fe cation per subunit.</text>
</comment>
<evidence type="ECO:0000259" key="5">
    <source>
        <dbReference type="Pfam" id="PF05726"/>
    </source>
</evidence>
<feature type="domain" description="Pirin C-terminal" evidence="5">
    <location>
        <begin position="194"/>
        <end position="291"/>
    </location>
</feature>
<dbReference type="PANTHER" id="PTHR13903:SF8">
    <property type="entry name" value="PIRIN"/>
    <property type="match status" value="1"/>
</dbReference>
<evidence type="ECO:0000313" key="6">
    <source>
        <dbReference type="EMBL" id="GGX68672.1"/>
    </source>
</evidence>
<dbReference type="AlphaFoldDB" id="A0A918KMJ7"/>
<sequence>MSNMAKSVFQDCDQVEPSCTAIDRILEPRMSDLGGFSVRRLLPTRQQKKVGPWIFFDHMGPAEFPPGEGINVRPHPHIGLATVTYLFEGEMLHRDSLGTVQTIRPGDVNLMLAGRGIVHSERERPEALSNTRTQHGLQLWLALPKDKEESAPAFYHYPDADIPRVDVKGVPVRVMIGRAYGAVSPVKTFADTLYIEARLAKGQRLMLPEAQERAVYVVQGELKARDIALPAQSMAVLSDETGVKVEAVEDTWIAVIGGEALTRRYIDWNFVSSRKERIDQAREDWRAGRFDKVPGDEEEFIPLPE</sequence>
<dbReference type="InterPro" id="IPR003829">
    <property type="entry name" value="Pirin_N_dom"/>
</dbReference>
<dbReference type="EMBL" id="BMXR01000012">
    <property type="protein sequence ID" value="GGX68672.1"/>
    <property type="molecule type" value="Genomic_DNA"/>
</dbReference>
<evidence type="ECO:0008006" key="8">
    <source>
        <dbReference type="Google" id="ProtNLM"/>
    </source>
</evidence>
<feature type="binding site" evidence="2">
    <location>
        <position position="121"/>
    </location>
    <ligand>
        <name>Fe cation</name>
        <dbReference type="ChEBI" id="CHEBI:24875"/>
    </ligand>
</feature>
<reference evidence="6" key="2">
    <citation type="submission" date="2020-09" db="EMBL/GenBank/DDBJ databases">
        <authorList>
            <person name="Sun Q."/>
            <person name="Kim S."/>
        </authorList>
    </citation>
    <scope>NUCLEOTIDE SEQUENCE</scope>
    <source>
        <strain evidence="6">KCTC 22169</strain>
    </source>
</reference>
<dbReference type="Pfam" id="PF02678">
    <property type="entry name" value="Pirin"/>
    <property type="match status" value="1"/>
</dbReference>
<dbReference type="RefSeq" id="WP_189612123.1">
    <property type="nucleotide sequence ID" value="NZ_BMXR01000012.1"/>
</dbReference>
<dbReference type="Gene3D" id="2.60.120.10">
    <property type="entry name" value="Jelly Rolls"/>
    <property type="match status" value="2"/>
</dbReference>
<name>A0A918KMJ7_9GAMM</name>
<dbReference type="PIRSF" id="PIRSF006232">
    <property type="entry name" value="Pirin"/>
    <property type="match status" value="1"/>
</dbReference>
<dbReference type="SUPFAM" id="SSF51182">
    <property type="entry name" value="RmlC-like cupins"/>
    <property type="match status" value="1"/>
</dbReference>
<dbReference type="PANTHER" id="PTHR13903">
    <property type="entry name" value="PIRIN-RELATED"/>
    <property type="match status" value="1"/>
</dbReference>
<protein>
    <recommendedName>
        <fullName evidence="8">Pirin family protein</fullName>
    </recommendedName>
</protein>
<keyword evidence="2" id="KW-0479">Metal-binding</keyword>
<comment type="caution">
    <text evidence="6">The sequence shown here is derived from an EMBL/GenBank/DDBJ whole genome shotgun (WGS) entry which is preliminary data.</text>
</comment>
<evidence type="ECO:0000256" key="2">
    <source>
        <dbReference type="PIRSR" id="PIRSR006232-1"/>
    </source>
</evidence>
<keyword evidence="2" id="KW-0408">Iron</keyword>
<evidence type="ECO:0000313" key="7">
    <source>
        <dbReference type="Proteomes" id="UP000626148"/>
    </source>
</evidence>
<dbReference type="CDD" id="cd02247">
    <property type="entry name" value="cupin_pirin_C"/>
    <property type="match status" value="1"/>
</dbReference>
<dbReference type="Proteomes" id="UP000626148">
    <property type="component" value="Unassembled WGS sequence"/>
</dbReference>
<dbReference type="GO" id="GO:0046872">
    <property type="term" value="F:metal ion binding"/>
    <property type="evidence" value="ECO:0007669"/>
    <property type="project" value="UniProtKB-KW"/>
</dbReference>
<dbReference type="Pfam" id="PF05726">
    <property type="entry name" value="Pirin_C"/>
    <property type="match status" value="1"/>
</dbReference>
<dbReference type="InterPro" id="IPR014710">
    <property type="entry name" value="RmlC-like_jellyroll"/>
</dbReference>
<evidence type="ECO:0000259" key="4">
    <source>
        <dbReference type="Pfam" id="PF02678"/>
    </source>
</evidence>
<feature type="domain" description="Pirin N-terminal" evidence="4">
    <location>
        <begin position="36"/>
        <end position="141"/>
    </location>
</feature>
<dbReference type="CDD" id="cd02909">
    <property type="entry name" value="cupin_pirin_N"/>
    <property type="match status" value="1"/>
</dbReference>
<keyword evidence="7" id="KW-1185">Reference proteome</keyword>
<comment type="similarity">
    <text evidence="1 3">Belongs to the pirin family.</text>
</comment>
<gene>
    <name evidence="6" type="ORF">GCM10007392_40360</name>
</gene>